<dbReference type="Pfam" id="PF01638">
    <property type="entry name" value="HxlR"/>
    <property type="match status" value="1"/>
</dbReference>
<evidence type="ECO:0000256" key="1">
    <source>
        <dbReference type="ARBA" id="ARBA00023015"/>
    </source>
</evidence>
<dbReference type="RefSeq" id="WP_248826783.1">
    <property type="nucleotide sequence ID" value="NZ_JALKFT010000041.1"/>
</dbReference>
<keyword evidence="6" id="KW-1185">Reference proteome</keyword>
<dbReference type="SUPFAM" id="SSF46785">
    <property type="entry name" value="Winged helix' DNA-binding domain"/>
    <property type="match status" value="1"/>
</dbReference>
<gene>
    <name evidence="5" type="ORF">MXD59_23530</name>
</gene>
<dbReference type="Gene3D" id="1.10.10.10">
    <property type="entry name" value="Winged helix-like DNA-binding domain superfamily/Winged helix DNA-binding domain"/>
    <property type="match status" value="1"/>
</dbReference>
<evidence type="ECO:0000259" key="4">
    <source>
        <dbReference type="PROSITE" id="PS51118"/>
    </source>
</evidence>
<dbReference type="InterPro" id="IPR002577">
    <property type="entry name" value="HTH_HxlR"/>
</dbReference>
<comment type="caution">
    <text evidence="5">The sequence shown here is derived from an EMBL/GenBank/DDBJ whole genome shotgun (WGS) entry which is preliminary data.</text>
</comment>
<dbReference type="InterPro" id="IPR036390">
    <property type="entry name" value="WH_DNA-bd_sf"/>
</dbReference>
<dbReference type="PANTHER" id="PTHR33204">
    <property type="entry name" value="TRANSCRIPTIONAL REGULATOR, MARR FAMILY"/>
    <property type="match status" value="1"/>
</dbReference>
<evidence type="ECO:0000256" key="2">
    <source>
        <dbReference type="ARBA" id="ARBA00023125"/>
    </source>
</evidence>
<protein>
    <submittedName>
        <fullName evidence="5">Helix-turn-helix transcriptional regulator</fullName>
    </submittedName>
</protein>
<keyword evidence="3" id="KW-0804">Transcription</keyword>
<sequence>MLAGPLRFGELRERIPRITDAMLSQRLKELEHAEVVERTVTVARPVEVRYGLTEIGYRLRPVLDAVRAWSVDWSAHQAARSTD</sequence>
<dbReference type="PROSITE" id="PS51118">
    <property type="entry name" value="HTH_HXLR"/>
    <property type="match status" value="1"/>
</dbReference>
<reference evidence="5 6" key="1">
    <citation type="submission" date="2022-04" db="EMBL/GenBank/DDBJ databases">
        <title>Genome diversity in the genus Frankia.</title>
        <authorList>
            <person name="Carlos-Shanley C."/>
            <person name="Hahn D."/>
        </authorList>
    </citation>
    <scope>NUCLEOTIDE SEQUENCE [LARGE SCALE GENOMIC DNA]</scope>
    <source>
        <strain evidence="5 6">Ag45/Mut15</strain>
    </source>
</reference>
<dbReference type="EMBL" id="JALKFT010000041">
    <property type="protein sequence ID" value="MCK9878698.1"/>
    <property type="molecule type" value="Genomic_DNA"/>
</dbReference>
<evidence type="ECO:0000313" key="6">
    <source>
        <dbReference type="Proteomes" id="UP001201873"/>
    </source>
</evidence>
<keyword evidence="2" id="KW-0238">DNA-binding</keyword>
<proteinExistence type="predicted"/>
<evidence type="ECO:0000256" key="3">
    <source>
        <dbReference type="ARBA" id="ARBA00023163"/>
    </source>
</evidence>
<dbReference type="InterPro" id="IPR036388">
    <property type="entry name" value="WH-like_DNA-bd_sf"/>
</dbReference>
<accession>A0ABT0K4L4</accession>
<feature type="domain" description="HTH hxlR-type" evidence="4">
    <location>
        <begin position="1"/>
        <end position="78"/>
    </location>
</feature>
<organism evidence="5 6">
    <name type="scientific">Frankia umida</name>
    <dbReference type="NCBI Taxonomy" id="573489"/>
    <lineage>
        <taxon>Bacteria</taxon>
        <taxon>Bacillati</taxon>
        <taxon>Actinomycetota</taxon>
        <taxon>Actinomycetes</taxon>
        <taxon>Frankiales</taxon>
        <taxon>Frankiaceae</taxon>
        <taxon>Frankia</taxon>
    </lineage>
</organism>
<keyword evidence="1" id="KW-0805">Transcription regulation</keyword>
<dbReference type="Proteomes" id="UP001201873">
    <property type="component" value="Unassembled WGS sequence"/>
</dbReference>
<evidence type="ECO:0000313" key="5">
    <source>
        <dbReference type="EMBL" id="MCK9878698.1"/>
    </source>
</evidence>
<name>A0ABT0K4L4_9ACTN</name>